<evidence type="ECO:0000256" key="1">
    <source>
        <dbReference type="SAM" id="Phobius"/>
    </source>
</evidence>
<organism evidence="2 3">
    <name type="scientific">Sulfitobacter brevis</name>
    <dbReference type="NCBI Taxonomy" id="74348"/>
    <lineage>
        <taxon>Bacteria</taxon>
        <taxon>Pseudomonadati</taxon>
        <taxon>Pseudomonadota</taxon>
        <taxon>Alphaproteobacteria</taxon>
        <taxon>Rhodobacterales</taxon>
        <taxon>Roseobacteraceae</taxon>
        <taxon>Sulfitobacter</taxon>
    </lineage>
</organism>
<evidence type="ECO:0000313" key="2">
    <source>
        <dbReference type="EMBL" id="SFE28310.1"/>
    </source>
</evidence>
<feature type="transmembrane region" description="Helical" evidence="1">
    <location>
        <begin position="25"/>
        <end position="42"/>
    </location>
</feature>
<dbReference type="EMBL" id="FOMW01000006">
    <property type="protein sequence ID" value="SFE28310.1"/>
    <property type="molecule type" value="Genomic_DNA"/>
</dbReference>
<reference evidence="2 3" key="1">
    <citation type="submission" date="2016-10" db="EMBL/GenBank/DDBJ databases">
        <authorList>
            <person name="de Groot N.N."/>
        </authorList>
    </citation>
    <scope>NUCLEOTIDE SEQUENCE [LARGE SCALE GENOMIC DNA]</scope>
    <source>
        <strain evidence="2 3">DSM 11443</strain>
    </source>
</reference>
<keyword evidence="1" id="KW-0812">Transmembrane</keyword>
<evidence type="ECO:0000313" key="3">
    <source>
        <dbReference type="Proteomes" id="UP000198977"/>
    </source>
</evidence>
<keyword evidence="1" id="KW-0472">Membrane</keyword>
<dbReference type="AlphaFoldDB" id="A0A1I1ZDB0"/>
<keyword evidence="3" id="KW-1185">Reference proteome</keyword>
<dbReference type="STRING" id="74348.SAMN04488523_10688"/>
<keyword evidence="1" id="KW-1133">Transmembrane helix</keyword>
<proteinExistence type="predicted"/>
<name>A0A1I1ZDB0_9RHOB</name>
<protein>
    <submittedName>
        <fullName evidence="2">Uncharacterized protein</fullName>
    </submittedName>
</protein>
<sequence>MTPLVPLIAVWIIGLFLAVPPWKPVAIMVAVVAALWFGYWMFFTTAEIGELNKLLGPALLLGWAAGLLLKRTLNERQDE</sequence>
<accession>A0A1I1ZDB0</accession>
<gene>
    <name evidence="2" type="ORF">SAMN04488523_10688</name>
</gene>
<dbReference type="RefSeq" id="WP_093923654.1">
    <property type="nucleotide sequence ID" value="NZ_FOMW01000006.1"/>
</dbReference>
<dbReference type="Proteomes" id="UP000198977">
    <property type="component" value="Unassembled WGS sequence"/>
</dbReference>